<dbReference type="PANTHER" id="PTHR45947:SF3">
    <property type="entry name" value="SULFOQUINOVOSYL TRANSFERASE SQD2"/>
    <property type="match status" value="1"/>
</dbReference>
<dbReference type="EMBL" id="BLTE01000021">
    <property type="protein sequence ID" value="GFK95729.1"/>
    <property type="molecule type" value="Genomic_DNA"/>
</dbReference>
<dbReference type="InterPro" id="IPR001296">
    <property type="entry name" value="Glyco_trans_1"/>
</dbReference>
<organism evidence="3 4">
    <name type="scientific">Fundidesulfovibrio magnetotacticus</name>
    <dbReference type="NCBI Taxonomy" id="2730080"/>
    <lineage>
        <taxon>Bacteria</taxon>
        <taxon>Pseudomonadati</taxon>
        <taxon>Thermodesulfobacteriota</taxon>
        <taxon>Desulfovibrionia</taxon>
        <taxon>Desulfovibrionales</taxon>
        <taxon>Desulfovibrionaceae</taxon>
        <taxon>Fundidesulfovibrio</taxon>
    </lineage>
</organism>
<keyword evidence="3" id="KW-0328">Glycosyltransferase</keyword>
<dbReference type="PANTHER" id="PTHR45947">
    <property type="entry name" value="SULFOQUINOVOSYL TRANSFERASE SQD2"/>
    <property type="match status" value="1"/>
</dbReference>
<name>A0A6V8M0G2_9BACT</name>
<dbReference type="Proteomes" id="UP000494245">
    <property type="component" value="Unassembled WGS sequence"/>
</dbReference>
<dbReference type="SUPFAM" id="SSF53756">
    <property type="entry name" value="UDP-Glycosyltransferase/glycogen phosphorylase"/>
    <property type="match status" value="1"/>
</dbReference>
<gene>
    <name evidence="3" type="ORF">NNJEOMEG_03597</name>
</gene>
<dbReference type="Gene3D" id="3.40.50.2000">
    <property type="entry name" value="Glycogen Phosphorylase B"/>
    <property type="match status" value="2"/>
</dbReference>
<evidence type="ECO:0000313" key="4">
    <source>
        <dbReference type="Proteomes" id="UP000494245"/>
    </source>
</evidence>
<feature type="domain" description="Glycosyl transferase family 1" evidence="1">
    <location>
        <begin position="203"/>
        <end position="359"/>
    </location>
</feature>
<dbReference type="GO" id="GO:0004373">
    <property type="term" value="F:alpha-1,4-glucan glucosyltransferase (UDP-glucose donor) activity"/>
    <property type="evidence" value="ECO:0007669"/>
    <property type="project" value="UniProtKB-EC"/>
</dbReference>
<dbReference type="Pfam" id="PF00534">
    <property type="entry name" value="Glycos_transf_1"/>
    <property type="match status" value="1"/>
</dbReference>
<dbReference type="InterPro" id="IPR028098">
    <property type="entry name" value="Glyco_trans_4-like_N"/>
</dbReference>
<dbReference type="RefSeq" id="WP_173086869.1">
    <property type="nucleotide sequence ID" value="NZ_BLTE01000021.1"/>
</dbReference>
<evidence type="ECO:0000313" key="3">
    <source>
        <dbReference type="EMBL" id="GFK95729.1"/>
    </source>
</evidence>
<evidence type="ECO:0000259" key="1">
    <source>
        <dbReference type="Pfam" id="PF00534"/>
    </source>
</evidence>
<keyword evidence="4" id="KW-1185">Reference proteome</keyword>
<dbReference type="InterPro" id="IPR050194">
    <property type="entry name" value="Glycosyltransferase_grp1"/>
</dbReference>
<dbReference type="CDD" id="cd03801">
    <property type="entry name" value="GT4_PimA-like"/>
    <property type="match status" value="1"/>
</dbReference>
<dbReference type="EC" id="2.4.1.11" evidence="3"/>
<proteinExistence type="predicted"/>
<comment type="caution">
    <text evidence="3">The sequence shown here is derived from an EMBL/GenBank/DDBJ whole genome shotgun (WGS) entry which is preliminary data.</text>
</comment>
<keyword evidence="3" id="KW-0808">Transferase</keyword>
<reference evidence="3 4" key="2">
    <citation type="submission" date="2020-05" db="EMBL/GenBank/DDBJ databases">
        <title>Draft genome sequence of Desulfovibrio sp. strainFSS-1.</title>
        <authorList>
            <person name="Shimoshige H."/>
            <person name="Kobayashi H."/>
            <person name="Maekawa T."/>
        </authorList>
    </citation>
    <scope>NUCLEOTIDE SEQUENCE [LARGE SCALE GENOMIC DNA]</scope>
    <source>
        <strain evidence="3 4">SIID29052-01</strain>
    </source>
</reference>
<dbReference type="Pfam" id="PF13439">
    <property type="entry name" value="Glyco_transf_4"/>
    <property type="match status" value="1"/>
</dbReference>
<sequence length="386" mass="41298">MRLLLVNYEYPPLGGGAGNATANIAREMTLLGARVMVLTSAFRGLPRHETVQVPGGASFEIARIPTVRRHADRCAAWEMAAFMASSCLTLPLAARAFRPDGAVAFFGIPGGPSAWILKALAGTPYVVSLRGGDVPGFQPYDLAAMHRLTGPLIRFLWRRALAVVPNSRGLAALARAFEPGLAYPVIPNGVDPERYAPRQGAREPGPMRLFFHGRVVRQKGLDVLVQALAQLPRGLAWELSIAGDGPARPGLESQLRALGLADRVRFLGWMDRADIALALRRADLFVFPSRDEGMPNAVLEAMASGLPVLATAISGNEDLALPGRTGLTVPPEDAGALAGALARLLADPPLLEAMGREARALVLEHYSWRSVAERYLALFGDRPCAA</sequence>
<reference evidence="3 4" key="1">
    <citation type="submission" date="2020-04" db="EMBL/GenBank/DDBJ databases">
        <authorList>
            <consortium name="Desulfovibrio sp. FSS-1 genome sequencing consortium"/>
            <person name="Shimoshige H."/>
            <person name="Kobayashi H."/>
            <person name="Maekawa T."/>
        </authorList>
    </citation>
    <scope>NUCLEOTIDE SEQUENCE [LARGE SCALE GENOMIC DNA]</scope>
    <source>
        <strain evidence="3 4">SIID29052-01</strain>
    </source>
</reference>
<feature type="domain" description="Glycosyltransferase subfamily 4-like N-terminal" evidence="2">
    <location>
        <begin position="15"/>
        <end position="194"/>
    </location>
</feature>
<protein>
    <submittedName>
        <fullName evidence="3">Glycogen synthase</fullName>
        <ecNumber evidence="3">2.4.1.11</ecNumber>
    </submittedName>
</protein>
<dbReference type="AlphaFoldDB" id="A0A6V8M0G2"/>
<accession>A0A6V8M0G2</accession>
<evidence type="ECO:0000259" key="2">
    <source>
        <dbReference type="Pfam" id="PF13439"/>
    </source>
</evidence>